<dbReference type="AlphaFoldDB" id="A0A7C5E110"/>
<comment type="caution">
    <text evidence="2">The sequence shown here is derived from an EMBL/GenBank/DDBJ whole genome shotgun (WGS) entry which is preliminary data.</text>
</comment>
<name>A0A7C5E110_UNCW3</name>
<dbReference type="PANTHER" id="PTHR33608:SF7">
    <property type="entry name" value="DUF58 DOMAIN-CONTAINING PROTEIN"/>
    <property type="match status" value="1"/>
</dbReference>
<feature type="non-terminal residue" evidence="2">
    <location>
        <position position="115"/>
    </location>
</feature>
<sequence length="115" mass="13814">MLKREEVELLDTLKKYRIKIDKIMEGLLQGLHRSPFHGFSVDFKEYRPYEKGDDPRWIDWKLYARSDRFFVKKFEEETNVRIFISQDISNSMEFKGKHEIAGKLVALLTYIAYFA</sequence>
<protein>
    <submittedName>
        <fullName evidence="2">DUF58 domain-containing protein</fullName>
    </submittedName>
</protein>
<gene>
    <name evidence="2" type="ORF">ENL41_00370</name>
</gene>
<accession>A0A7C5E110</accession>
<dbReference type="Pfam" id="PF01882">
    <property type="entry name" value="DUF58"/>
    <property type="match status" value="1"/>
</dbReference>
<organism evidence="2">
    <name type="scientific">candidate division WOR-3 bacterium</name>
    <dbReference type="NCBI Taxonomy" id="2052148"/>
    <lineage>
        <taxon>Bacteria</taxon>
        <taxon>Bacteria division WOR-3</taxon>
    </lineage>
</organism>
<dbReference type="Proteomes" id="UP000886014">
    <property type="component" value="Unassembled WGS sequence"/>
</dbReference>
<dbReference type="InterPro" id="IPR002881">
    <property type="entry name" value="DUF58"/>
</dbReference>
<evidence type="ECO:0000259" key="1">
    <source>
        <dbReference type="Pfam" id="PF01882"/>
    </source>
</evidence>
<reference evidence="2" key="1">
    <citation type="journal article" date="2020" name="mSystems">
        <title>Genome- and Community-Level Interaction Insights into Carbon Utilization and Element Cycling Functions of Hydrothermarchaeota in Hydrothermal Sediment.</title>
        <authorList>
            <person name="Zhou Z."/>
            <person name="Liu Y."/>
            <person name="Xu W."/>
            <person name="Pan J."/>
            <person name="Luo Z.H."/>
            <person name="Li M."/>
        </authorList>
    </citation>
    <scope>NUCLEOTIDE SEQUENCE [LARGE SCALE GENOMIC DNA]</scope>
    <source>
        <strain evidence="2">HyVt-94</strain>
    </source>
</reference>
<evidence type="ECO:0000313" key="2">
    <source>
        <dbReference type="EMBL" id="HHF57861.1"/>
    </source>
</evidence>
<proteinExistence type="predicted"/>
<feature type="domain" description="DUF58" evidence="1">
    <location>
        <begin position="45"/>
        <end position="112"/>
    </location>
</feature>
<dbReference type="EMBL" id="DRTV01000029">
    <property type="protein sequence ID" value="HHF57861.1"/>
    <property type="molecule type" value="Genomic_DNA"/>
</dbReference>
<dbReference type="PANTHER" id="PTHR33608">
    <property type="entry name" value="BLL2464 PROTEIN"/>
    <property type="match status" value="1"/>
</dbReference>